<dbReference type="AlphaFoldDB" id="A0A4V3I0X8"/>
<keyword evidence="2" id="KW-0732">Signal</keyword>
<dbReference type="PROSITE" id="PS51257">
    <property type="entry name" value="PROKAR_LIPOPROTEIN"/>
    <property type="match status" value="1"/>
</dbReference>
<proteinExistence type="predicted"/>
<feature type="compositionally biased region" description="Polar residues" evidence="1">
    <location>
        <begin position="30"/>
        <end position="50"/>
    </location>
</feature>
<evidence type="ECO:0008006" key="5">
    <source>
        <dbReference type="Google" id="ProtNLM"/>
    </source>
</evidence>
<gene>
    <name evidence="3" type="ORF">CCUG60884_02860</name>
</gene>
<name>A0A4V3I0X8_9MYCO</name>
<evidence type="ECO:0000256" key="1">
    <source>
        <dbReference type="SAM" id="MobiDB-lite"/>
    </source>
</evidence>
<feature type="chain" id="PRO_5039670527" description="Liporotein LppU" evidence="2">
    <location>
        <begin position="21"/>
        <end position="201"/>
    </location>
</feature>
<evidence type="ECO:0000313" key="3">
    <source>
        <dbReference type="EMBL" id="TEA03997.1"/>
    </source>
</evidence>
<evidence type="ECO:0000256" key="2">
    <source>
        <dbReference type="SAM" id="SignalP"/>
    </source>
</evidence>
<comment type="caution">
    <text evidence="3">The sequence shown here is derived from an EMBL/GenBank/DDBJ whole genome shotgun (WGS) entry which is preliminary data.</text>
</comment>
<feature type="region of interest" description="Disordered" evidence="1">
    <location>
        <begin position="27"/>
        <end position="50"/>
    </location>
</feature>
<dbReference type="EMBL" id="PECL01000008">
    <property type="protein sequence ID" value="TEA03997.1"/>
    <property type="molecule type" value="Genomic_DNA"/>
</dbReference>
<reference evidence="3 4" key="1">
    <citation type="journal article" date="2019" name="Sci. Rep.">
        <title>Extended insight into the Mycobacterium chelonae-abscessus complex through whole genome sequencing of Mycobacterium salmoniphilum outbreak and Mycobacterium salmoniphilum-like strains.</title>
        <authorList>
            <person name="Behra P.R.K."/>
            <person name="Das S."/>
            <person name="Pettersson B.M.F."/>
            <person name="Shirreff L."/>
            <person name="DuCote T."/>
            <person name="Jacobsson K.G."/>
            <person name="Ennis D.G."/>
            <person name="Kirsebom L.A."/>
        </authorList>
    </citation>
    <scope>NUCLEOTIDE SEQUENCE [LARGE SCALE GENOMIC DNA]</scope>
    <source>
        <strain evidence="3 4">CCUG 60884</strain>
    </source>
</reference>
<feature type="signal peptide" evidence="2">
    <location>
        <begin position="1"/>
        <end position="20"/>
    </location>
</feature>
<protein>
    <recommendedName>
        <fullName evidence="5">Liporotein LppU</fullName>
    </recommendedName>
</protein>
<dbReference type="Proteomes" id="UP000294604">
    <property type="component" value="Unassembled WGS sequence"/>
</dbReference>
<organism evidence="3 4">
    <name type="scientific">Mycobacteroides salmoniphilum</name>
    <dbReference type="NCBI Taxonomy" id="404941"/>
    <lineage>
        <taxon>Bacteria</taxon>
        <taxon>Bacillati</taxon>
        <taxon>Actinomycetota</taxon>
        <taxon>Actinomycetes</taxon>
        <taxon>Mycobacteriales</taxon>
        <taxon>Mycobacteriaceae</taxon>
        <taxon>Mycobacteroides</taxon>
    </lineage>
</organism>
<evidence type="ECO:0000313" key="4">
    <source>
        <dbReference type="Proteomes" id="UP000294604"/>
    </source>
</evidence>
<accession>A0A4V3I0X8</accession>
<sequence precursor="true">MYKFTAIMAAAALVACSACSGDDDAGAQKQPRSSVLTSSSAQPSPISGLASQLNHIPGRMPGGTESQTGRDAAPVGGCVNLSGEKINANIKLVPCGGADNNYIVIQRVNFPTDCVADTDRRYYHNGGQGEFTACLDLAWSSDSCISIDNPKVLRTNCQDSSVPNQYRPIKVVLNTENIDGCPDKGFAHPIRRFTICTETQP</sequence>
<dbReference type="RefSeq" id="WP_234880975.1">
    <property type="nucleotide sequence ID" value="NZ_JAPDRC010000003.1"/>
</dbReference>